<dbReference type="Pfam" id="PF01494">
    <property type="entry name" value="FAD_binding_3"/>
    <property type="match status" value="1"/>
</dbReference>
<dbReference type="Gene3D" id="3.50.50.60">
    <property type="entry name" value="FAD/NAD(P)-binding domain"/>
    <property type="match status" value="1"/>
</dbReference>
<dbReference type="Gene3D" id="3.30.70.2450">
    <property type="match status" value="1"/>
</dbReference>
<dbReference type="InterPro" id="IPR036188">
    <property type="entry name" value="FAD/NAD-bd_sf"/>
</dbReference>
<accession>A0ABV1ZU58</accession>
<evidence type="ECO:0000256" key="1">
    <source>
        <dbReference type="ARBA" id="ARBA00001974"/>
    </source>
</evidence>
<organism evidence="5 6">
    <name type="scientific">Nocardiopsis tropica</name>
    <dbReference type="NCBI Taxonomy" id="109330"/>
    <lineage>
        <taxon>Bacteria</taxon>
        <taxon>Bacillati</taxon>
        <taxon>Actinomycetota</taxon>
        <taxon>Actinomycetes</taxon>
        <taxon>Streptosporangiales</taxon>
        <taxon>Nocardiopsidaceae</taxon>
        <taxon>Nocardiopsis</taxon>
    </lineage>
</organism>
<feature type="domain" description="FAD-binding" evidence="4">
    <location>
        <begin position="18"/>
        <end position="354"/>
    </location>
</feature>
<gene>
    <name evidence="5" type="ORF">ABUK86_11775</name>
</gene>
<dbReference type="PANTHER" id="PTHR43004:SF19">
    <property type="entry name" value="BINDING MONOOXYGENASE, PUTATIVE (JCVI)-RELATED"/>
    <property type="match status" value="1"/>
</dbReference>
<evidence type="ECO:0000313" key="5">
    <source>
        <dbReference type="EMBL" id="MES0834454.1"/>
    </source>
</evidence>
<evidence type="ECO:0000313" key="6">
    <source>
        <dbReference type="Proteomes" id="UP001432401"/>
    </source>
</evidence>
<dbReference type="PANTHER" id="PTHR43004">
    <property type="entry name" value="TRK SYSTEM POTASSIUM UPTAKE PROTEIN"/>
    <property type="match status" value="1"/>
</dbReference>
<dbReference type="GO" id="GO:0004497">
    <property type="term" value="F:monooxygenase activity"/>
    <property type="evidence" value="ECO:0007669"/>
    <property type="project" value="UniProtKB-KW"/>
</dbReference>
<evidence type="ECO:0000256" key="2">
    <source>
        <dbReference type="ARBA" id="ARBA00022630"/>
    </source>
</evidence>
<keyword evidence="3" id="KW-0274">FAD</keyword>
<dbReference type="EMBL" id="JBEQNB010000005">
    <property type="protein sequence ID" value="MES0834454.1"/>
    <property type="molecule type" value="Genomic_DNA"/>
</dbReference>
<dbReference type="PRINTS" id="PR00420">
    <property type="entry name" value="RNGMNOXGNASE"/>
</dbReference>
<reference evidence="5 6" key="1">
    <citation type="submission" date="2024-06" db="EMBL/GenBank/DDBJ databases">
        <authorList>
            <person name="Bataeva Y.V."/>
            <person name="Grigorian L.N."/>
            <person name="Solomentsev V.I."/>
        </authorList>
    </citation>
    <scope>NUCLEOTIDE SEQUENCE [LARGE SCALE GENOMIC DNA]</scope>
    <source>
        <strain evidence="6">SCPM-O-B-12605 (RCAM04882)</strain>
    </source>
</reference>
<dbReference type="InterPro" id="IPR002938">
    <property type="entry name" value="FAD-bd"/>
</dbReference>
<keyword evidence="2" id="KW-0285">Flavoprotein</keyword>
<protein>
    <submittedName>
        <fullName evidence="5">FAD-dependent monooxygenase</fullName>
    </submittedName>
</protein>
<dbReference type="SUPFAM" id="SSF51905">
    <property type="entry name" value="FAD/NAD(P)-binding domain"/>
    <property type="match status" value="1"/>
</dbReference>
<name>A0ABV1ZU58_9ACTN</name>
<dbReference type="InterPro" id="IPR050641">
    <property type="entry name" value="RIFMO-like"/>
</dbReference>
<evidence type="ECO:0000259" key="4">
    <source>
        <dbReference type="Pfam" id="PF01494"/>
    </source>
</evidence>
<keyword evidence="5" id="KW-0503">Monooxygenase</keyword>
<comment type="cofactor">
    <cofactor evidence="1">
        <name>FAD</name>
        <dbReference type="ChEBI" id="CHEBI:57692"/>
    </cofactor>
</comment>
<keyword evidence="6" id="KW-1185">Reference proteome</keyword>
<evidence type="ECO:0000256" key="3">
    <source>
        <dbReference type="ARBA" id="ARBA00022827"/>
    </source>
</evidence>
<dbReference type="Gene3D" id="3.40.30.120">
    <property type="match status" value="1"/>
</dbReference>
<sequence length="560" mass="60054">MPLTSDDTPSTRTAAPPADVLVVGAGPVGLTAACELLRRGTRVRLIDRAETASPFPKALLLWPRTLDLLDDLGALEPTRHAGIDIRRFRYFSSGEPLASFAFPEHLAPVCLPQNETERVLTERLHALGGRIERGVRLLALDGLDFSGDITATEGVTAILEHSDGTVERYHAPFVIGADGAGSAVRAQIGTGFVGSTYESAFALVDCRIEGELPTDEALYYQSPQGALVIVALPDGVFRFFASLPPGEKAGVDLLQRITDEQGPGGVRLVDPVWESVFRVHRRHADDFQRGRVFLAGDAAHVHSPAGGQGLNTGMQDAQNLAWKLAAVVGGEAPPELLGTYGPERKDVARQVVRDTDIQTRGWMLQHPLQTAGRDAAFRLLEPVMERGYLPVMAGYRFRYTPARLTQDPAWPSLCRLTGRLAGAVRTGHALPRSLAVSLGVTAPRNTETGHGRAGGGPELPGWTLAVTPDRSRARPGEPFSALASDRPQVRTVTLSAAQASEHRLCSAPGYHLIRPDGYVAAHGHAGDHARLRVELAAHLGRARGRLRPSEDAGRVAPSLA</sequence>
<comment type="caution">
    <text evidence="5">The sequence shown here is derived from an EMBL/GenBank/DDBJ whole genome shotgun (WGS) entry which is preliminary data.</text>
</comment>
<keyword evidence="5" id="KW-0560">Oxidoreductase</keyword>
<dbReference type="RefSeq" id="WP_344185040.1">
    <property type="nucleotide sequence ID" value="NZ_JBEQNA010000004.1"/>
</dbReference>
<dbReference type="Proteomes" id="UP001432401">
    <property type="component" value="Unassembled WGS sequence"/>
</dbReference>
<proteinExistence type="predicted"/>